<organism evidence="1 2">
    <name type="scientific">Pseudomonas fluorescens</name>
    <dbReference type="NCBI Taxonomy" id="294"/>
    <lineage>
        <taxon>Bacteria</taxon>
        <taxon>Pseudomonadati</taxon>
        <taxon>Pseudomonadota</taxon>
        <taxon>Gammaproteobacteria</taxon>
        <taxon>Pseudomonadales</taxon>
        <taxon>Pseudomonadaceae</taxon>
        <taxon>Pseudomonas</taxon>
    </lineage>
</organism>
<name>A0A5E7THK5_PSEFL</name>
<dbReference type="EMBL" id="CABVJG010000005">
    <property type="protein sequence ID" value="VVP97730.1"/>
    <property type="molecule type" value="Genomic_DNA"/>
</dbReference>
<dbReference type="Proteomes" id="UP000412311">
    <property type="component" value="Unassembled WGS sequence"/>
</dbReference>
<protein>
    <submittedName>
        <fullName evidence="1">Uncharacterized protein</fullName>
    </submittedName>
</protein>
<dbReference type="AlphaFoldDB" id="A0A5E7THK5"/>
<evidence type="ECO:0000313" key="2">
    <source>
        <dbReference type="Proteomes" id="UP000412311"/>
    </source>
</evidence>
<reference evidence="1 2" key="1">
    <citation type="submission" date="2019-09" db="EMBL/GenBank/DDBJ databases">
        <authorList>
            <person name="Chandra G."/>
            <person name="Truman W A."/>
        </authorList>
    </citation>
    <scope>NUCLEOTIDE SEQUENCE [LARGE SCALE GENOMIC DNA]</scope>
    <source>
        <strain evidence="1">PS925</strain>
    </source>
</reference>
<proteinExistence type="predicted"/>
<gene>
    <name evidence="1" type="ORF">PS925_02002</name>
</gene>
<sequence>MATTAPKTIRGYRERTVLRECHRRCSNGEPYQCISANLPVKTYSLLWLPRRPATTETSLNKRPLSVNGRYTQG</sequence>
<accession>A0A5E7THK5</accession>
<evidence type="ECO:0000313" key="1">
    <source>
        <dbReference type="EMBL" id="VVP97730.1"/>
    </source>
</evidence>